<gene>
    <name evidence="1" type="ORF">F2Y44_23720</name>
</gene>
<evidence type="ECO:0000313" key="1">
    <source>
        <dbReference type="EMBL" id="KAA5377773.1"/>
    </source>
</evidence>
<dbReference type="EMBL" id="VVZE01000176">
    <property type="protein sequence ID" value="KAA5377773.1"/>
    <property type="molecule type" value="Genomic_DNA"/>
</dbReference>
<sequence>MRVSTHLFFFGGTYSSAIKLCHKLLPHFHPFSVSLYSSGLRMLWKQLEKVEATFASTLNLRQIIY</sequence>
<organism evidence="1">
    <name type="scientific">Phocaeicola dorei</name>
    <dbReference type="NCBI Taxonomy" id="357276"/>
    <lineage>
        <taxon>Bacteria</taxon>
        <taxon>Pseudomonadati</taxon>
        <taxon>Bacteroidota</taxon>
        <taxon>Bacteroidia</taxon>
        <taxon>Bacteroidales</taxon>
        <taxon>Bacteroidaceae</taxon>
        <taxon>Phocaeicola</taxon>
    </lineage>
</organism>
<protein>
    <submittedName>
        <fullName evidence="1">Uncharacterized protein</fullName>
    </submittedName>
</protein>
<reference evidence="1" key="1">
    <citation type="journal article" date="2019" name="Nat. Med.">
        <title>A library of human gut bacterial isolates paired with longitudinal multiomics data enables mechanistic microbiome research.</title>
        <authorList>
            <person name="Poyet M."/>
            <person name="Groussin M."/>
            <person name="Gibbons S.M."/>
            <person name="Avila-Pacheco J."/>
            <person name="Jiang X."/>
            <person name="Kearney S.M."/>
            <person name="Perrotta A.R."/>
            <person name="Berdy B."/>
            <person name="Zhao S."/>
            <person name="Lieberman T.D."/>
            <person name="Swanson P.K."/>
            <person name="Smith M."/>
            <person name="Roesemann S."/>
            <person name="Alexander J.E."/>
            <person name="Rich S.A."/>
            <person name="Livny J."/>
            <person name="Vlamakis H."/>
            <person name="Clish C."/>
            <person name="Bullock K."/>
            <person name="Deik A."/>
            <person name="Scott J."/>
            <person name="Pierce K.A."/>
            <person name="Xavier R.J."/>
            <person name="Alm E.J."/>
        </authorList>
    </citation>
    <scope>NUCLEOTIDE SEQUENCE [LARGE SCALE GENOMIC DNA]</scope>
    <source>
        <strain evidence="1">BIOML-A8</strain>
    </source>
</reference>
<proteinExistence type="predicted"/>
<name>A0A642PJY8_9BACT</name>
<dbReference type="AlphaFoldDB" id="A0A642PJY8"/>
<accession>A0A642PJY8</accession>
<comment type="caution">
    <text evidence="1">The sequence shown here is derived from an EMBL/GenBank/DDBJ whole genome shotgun (WGS) entry which is preliminary data.</text>
</comment>